<dbReference type="OrthoDB" id="2881422at2"/>
<gene>
    <name evidence="2" type="ORF">D8M04_04070</name>
</gene>
<sequence length="115" mass="13123">MNIDIDSLVTFLFMWGTPFTMMLIAYLKMSKDDKNDVKKTFKSAHFILTFGFLVTGYFLSSLGNLLTFEIMKLIGVPLMIIAGITISVDFWKENKVKSILLPMLILVAIFIVIFE</sequence>
<dbReference type="Proteomes" id="UP000270219">
    <property type="component" value="Unassembled WGS sequence"/>
</dbReference>
<evidence type="ECO:0000256" key="1">
    <source>
        <dbReference type="SAM" id="Phobius"/>
    </source>
</evidence>
<keyword evidence="1" id="KW-0812">Transmembrane</keyword>
<dbReference type="RefSeq" id="WP_121521599.1">
    <property type="nucleotide sequence ID" value="NZ_RCHR01000001.1"/>
</dbReference>
<dbReference type="EMBL" id="RCHR01000001">
    <property type="protein sequence ID" value="RLL48445.1"/>
    <property type="molecule type" value="Genomic_DNA"/>
</dbReference>
<keyword evidence="1" id="KW-0472">Membrane</keyword>
<feature type="transmembrane region" description="Helical" evidence="1">
    <location>
        <begin position="12"/>
        <end position="29"/>
    </location>
</feature>
<proteinExistence type="predicted"/>
<feature type="transmembrane region" description="Helical" evidence="1">
    <location>
        <begin position="41"/>
        <end position="59"/>
    </location>
</feature>
<evidence type="ECO:0000313" key="2">
    <source>
        <dbReference type="EMBL" id="RLL48445.1"/>
    </source>
</evidence>
<organism evidence="2 3">
    <name type="scientific">Oceanobacillus piezotolerans</name>
    <dbReference type="NCBI Taxonomy" id="2448030"/>
    <lineage>
        <taxon>Bacteria</taxon>
        <taxon>Bacillati</taxon>
        <taxon>Bacillota</taxon>
        <taxon>Bacilli</taxon>
        <taxon>Bacillales</taxon>
        <taxon>Bacillaceae</taxon>
        <taxon>Oceanobacillus</taxon>
    </lineage>
</organism>
<dbReference type="AlphaFoldDB" id="A0A498DFX4"/>
<keyword evidence="3" id="KW-1185">Reference proteome</keyword>
<evidence type="ECO:0000313" key="3">
    <source>
        <dbReference type="Proteomes" id="UP000270219"/>
    </source>
</evidence>
<accession>A0A498DFX4</accession>
<comment type="caution">
    <text evidence="2">The sequence shown here is derived from an EMBL/GenBank/DDBJ whole genome shotgun (WGS) entry which is preliminary data.</text>
</comment>
<name>A0A498DFX4_9BACI</name>
<keyword evidence="1" id="KW-1133">Transmembrane helix</keyword>
<protein>
    <submittedName>
        <fullName evidence="2">Uncharacterized protein</fullName>
    </submittedName>
</protein>
<reference evidence="2 3" key="1">
    <citation type="submission" date="2018-10" db="EMBL/GenBank/DDBJ databases">
        <title>Oceanobacillus sp. YLB-02 draft genome.</title>
        <authorList>
            <person name="Yu L."/>
        </authorList>
    </citation>
    <scope>NUCLEOTIDE SEQUENCE [LARGE SCALE GENOMIC DNA]</scope>
    <source>
        <strain evidence="2 3">YLB-02</strain>
    </source>
</reference>
<feature type="transmembrane region" description="Helical" evidence="1">
    <location>
        <begin position="98"/>
        <end position="114"/>
    </location>
</feature>
<feature type="transmembrane region" description="Helical" evidence="1">
    <location>
        <begin position="71"/>
        <end position="91"/>
    </location>
</feature>